<keyword evidence="2" id="KW-0963">Cytoplasm</keyword>
<evidence type="ECO:0000256" key="1">
    <source>
        <dbReference type="ARBA" id="ARBA00004496"/>
    </source>
</evidence>
<comment type="caution">
    <text evidence="6">The sequence shown here is derived from an EMBL/GenBank/DDBJ whole genome shotgun (WGS) entry which is preliminary data.</text>
</comment>
<sequence>MITFPFSTNTLVRDIVNELPKTSDVFKKFRIDFCCGGNISLSEAIAANGINEEAIMEELRVVFEKYSAAETDLEVWTKSDSTTIIDHVINHYHRTSEEELSLLSPYVTKVSRVHGDSHPELLKVHELYYEFKKELLEHMAKEEAVVFPLIKQLADGTVENREEAINMIVELEKEHDHAGEILRQIRSVTSDYTLPLDACGTYRLVYKRLEDLEGLTFMHVHLENNILFPRYF</sequence>
<dbReference type="InterPro" id="IPR038062">
    <property type="entry name" value="ScdA-like_N_sf"/>
</dbReference>
<keyword evidence="3" id="KW-0479">Metal-binding</keyword>
<dbReference type="PANTHER" id="PTHR36438">
    <property type="entry name" value="IRON-SULFUR CLUSTER REPAIR PROTEIN YTFE"/>
    <property type="match status" value="1"/>
</dbReference>
<dbReference type="PANTHER" id="PTHR36438:SF1">
    <property type="entry name" value="IRON-SULFUR CLUSTER REPAIR PROTEIN YTFE"/>
    <property type="match status" value="1"/>
</dbReference>
<dbReference type="GO" id="GO:0046872">
    <property type="term" value="F:metal ion binding"/>
    <property type="evidence" value="ECO:0007669"/>
    <property type="project" value="UniProtKB-KW"/>
</dbReference>
<evidence type="ECO:0000259" key="5">
    <source>
        <dbReference type="Pfam" id="PF01814"/>
    </source>
</evidence>
<keyword evidence="4" id="KW-0408">Iron</keyword>
<reference evidence="7" key="1">
    <citation type="submission" date="2020-07" db="EMBL/GenBank/DDBJ databases">
        <authorList>
            <person name="Partida-Martinez L."/>
            <person name="Huntemann M."/>
            <person name="Clum A."/>
            <person name="Wang J."/>
            <person name="Palaniappan K."/>
            <person name="Ritter S."/>
            <person name="Chen I.-M."/>
            <person name="Stamatis D."/>
            <person name="Reddy T."/>
            <person name="O'Malley R."/>
            <person name="Daum C."/>
            <person name="Shapiro N."/>
            <person name="Ivanova N."/>
            <person name="Kyrpides N."/>
            <person name="Woyke T."/>
        </authorList>
    </citation>
    <scope>NUCLEOTIDE SEQUENCE [LARGE SCALE GENOMIC DNA]</scope>
    <source>
        <strain evidence="7">AT2.8</strain>
    </source>
</reference>
<reference evidence="7" key="2">
    <citation type="submission" date="2020-08" db="EMBL/GenBank/DDBJ databases">
        <title>The Agave Microbiome: Exploring the role of microbial communities in plant adaptations to desert environments.</title>
        <authorList>
            <person name="Partida-Martinez L.P."/>
        </authorList>
    </citation>
    <scope>NUCLEOTIDE SEQUENCE [LARGE SCALE GENOMIC DNA]</scope>
    <source>
        <strain evidence="7">AT2.8</strain>
    </source>
</reference>
<dbReference type="Proteomes" id="UP000548423">
    <property type="component" value="Unassembled WGS sequence"/>
</dbReference>
<protein>
    <submittedName>
        <fullName evidence="6">Regulator of cell morphogenesis and NO signaling</fullName>
    </submittedName>
</protein>
<evidence type="ECO:0000256" key="4">
    <source>
        <dbReference type="ARBA" id="ARBA00023004"/>
    </source>
</evidence>
<dbReference type="Gene3D" id="1.20.120.520">
    <property type="entry name" value="nmb1532 protein domain like"/>
    <property type="match status" value="1"/>
</dbReference>
<dbReference type="NCBIfam" id="TIGR03652">
    <property type="entry name" value="FeS_repair_RIC"/>
    <property type="match status" value="1"/>
</dbReference>
<dbReference type="SUPFAM" id="SSF140683">
    <property type="entry name" value="SP0561-like"/>
    <property type="match status" value="1"/>
</dbReference>
<name>A0A852TCR8_9BACI</name>
<dbReference type="Gene3D" id="1.10.3910.10">
    <property type="entry name" value="SP0561-like"/>
    <property type="match status" value="1"/>
</dbReference>
<gene>
    <name evidence="6" type="ORF">F4694_002270</name>
</gene>
<dbReference type="GO" id="GO:0005737">
    <property type="term" value="C:cytoplasm"/>
    <property type="evidence" value="ECO:0007669"/>
    <property type="project" value="UniProtKB-SubCell"/>
</dbReference>
<dbReference type="Pfam" id="PF04405">
    <property type="entry name" value="ScdA_N"/>
    <property type="match status" value="1"/>
</dbReference>
<comment type="subcellular location">
    <subcellularLocation>
        <location evidence="1">Cytoplasm</location>
    </subcellularLocation>
</comment>
<proteinExistence type="predicted"/>
<evidence type="ECO:0000313" key="6">
    <source>
        <dbReference type="EMBL" id="NYE05517.1"/>
    </source>
</evidence>
<dbReference type="InterPro" id="IPR012312">
    <property type="entry name" value="Hemerythrin-like"/>
</dbReference>
<dbReference type="InterPro" id="IPR019903">
    <property type="entry name" value="RIC_family"/>
</dbReference>
<organism evidence="6 7">
    <name type="scientific">Neobacillus niacini</name>
    <dbReference type="NCBI Taxonomy" id="86668"/>
    <lineage>
        <taxon>Bacteria</taxon>
        <taxon>Bacillati</taxon>
        <taxon>Bacillota</taxon>
        <taxon>Bacilli</taxon>
        <taxon>Bacillales</taxon>
        <taxon>Bacillaceae</taxon>
        <taxon>Neobacillus</taxon>
    </lineage>
</organism>
<evidence type="ECO:0000256" key="2">
    <source>
        <dbReference type="ARBA" id="ARBA00022490"/>
    </source>
</evidence>
<feature type="domain" description="Hemerythrin-like" evidence="5">
    <location>
        <begin position="86"/>
        <end position="230"/>
    </location>
</feature>
<evidence type="ECO:0000313" key="7">
    <source>
        <dbReference type="Proteomes" id="UP000548423"/>
    </source>
</evidence>
<evidence type="ECO:0000256" key="3">
    <source>
        <dbReference type="ARBA" id="ARBA00022723"/>
    </source>
</evidence>
<dbReference type="Pfam" id="PF01814">
    <property type="entry name" value="Hemerythrin"/>
    <property type="match status" value="1"/>
</dbReference>
<dbReference type="EMBL" id="JACCBX010000004">
    <property type="protein sequence ID" value="NYE05517.1"/>
    <property type="molecule type" value="Genomic_DNA"/>
</dbReference>
<dbReference type="AlphaFoldDB" id="A0A852TCR8"/>
<accession>A0A852TCR8</accession>